<evidence type="ECO:0000313" key="8">
    <source>
        <dbReference type="EMBL" id="CAI5789736.1"/>
    </source>
</evidence>
<evidence type="ECO:0000256" key="3">
    <source>
        <dbReference type="ARBA" id="ARBA00011959"/>
    </source>
</evidence>
<reference evidence="8" key="1">
    <citation type="submission" date="2022-12" db="EMBL/GenBank/DDBJ databases">
        <authorList>
            <person name="Alioto T."/>
            <person name="Alioto T."/>
            <person name="Gomez Garrido J."/>
        </authorList>
    </citation>
    <scope>NUCLEOTIDE SEQUENCE</scope>
</reference>
<name>A0AA35L5K0_9SAUR</name>
<evidence type="ECO:0000256" key="1">
    <source>
        <dbReference type="ARBA" id="ARBA00004988"/>
    </source>
</evidence>
<keyword evidence="5" id="KW-0597">Phosphoprotein</keyword>
<gene>
    <name evidence="8" type="ORF">PODLI_1B034039</name>
</gene>
<dbReference type="HAMAP" id="MF_00170">
    <property type="entry name" value="Rib_5P_isom_A"/>
    <property type="match status" value="1"/>
</dbReference>
<keyword evidence="6 8" id="KW-0413">Isomerase</keyword>
<dbReference type="PANTHER" id="PTHR11934">
    <property type="entry name" value="RIBOSE-5-PHOSPHATE ISOMERASE"/>
    <property type="match status" value="1"/>
</dbReference>
<dbReference type="EC" id="5.3.1.6" evidence="3"/>
<dbReference type="InterPro" id="IPR020672">
    <property type="entry name" value="Ribose5P_isomerase_typA_subgr"/>
</dbReference>
<evidence type="ECO:0000256" key="5">
    <source>
        <dbReference type="ARBA" id="ARBA00022553"/>
    </source>
</evidence>
<dbReference type="NCBIfam" id="NF001924">
    <property type="entry name" value="PRK00702.1"/>
    <property type="match status" value="1"/>
</dbReference>
<dbReference type="Proteomes" id="UP001178461">
    <property type="component" value="Chromosome 13"/>
</dbReference>
<evidence type="ECO:0000256" key="7">
    <source>
        <dbReference type="ARBA" id="ARBA00029734"/>
    </source>
</evidence>
<evidence type="ECO:0000313" key="9">
    <source>
        <dbReference type="Proteomes" id="UP001178461"/>
    </source>
</evidence>
<dbReference type="FunFam" id="3.40.50.1360:FF:000013">
    <property type="entry name" value="Ribose 5-phosphate isomerase A"/>
    <property type="match status" value="1"/>
</dbReference>
<proteinExistence type="inferred from homology"/>
<comment type="similarity">
    <text evidence="2">Belongs to the ribose 5-phosphate isomerase family.</text>
</comment>
<dbReference type="SUPFAM" id="SSF100950">
    <property type="entry name" value="NagB/RpiA/CoA transferase-like"/>
    <property type="match status" value="1"/>
</dbReference>
<dbReference type="Gene3D" id="3.40.50.1360">
    <property type="match status" value="1"/>
</dbReference>
<evidence type="ECO:0000256" key="4">
    <source>
        <dbReference type="ARBA" id="ARBA00019150"/>
    </source>
</evidence>
<dbReference type="NCBIfam" id="TIGR00021">
    <property type="entry name" value="rpiA"/>
    <property type="match status" value="1"/>
</dbReference>
<organism evidence="8 9">
    <name type="scientific">Podarcis lilfordi</name>
    <name type="common">Lilford's wall lizard</name>
    <dbReference type="NCBI Taxonomy" id="74358"/>
    <lineage>
        <taxon>Eukaryota</taxon>
        <taxon>Metazoa</taxon>
        <taxon>Chordata</taxon>
        <taxon>Craniata</taxon>
        <taxon>Vertebrata</taxon>
        <taxon>Euteleostomi</taxon>
        <taxon>Lepidosauria</taxon>
        <taxon>Squamata</taxon>
        <taxon>Bifurcata</taxon>
        <taxon>Unidentata</taxon>
        <taxon>Episquamata</taxon>
        <taxon>Laterata</taxon>
        <taxon>Lacertibaenia</taxon>
        <taxon>Lacertidae</taxon>
        <taxon>Podarcis</taxon>
    </lineage>
</organism>
<accession>A0AA35L5K0</accession>
<dbReference type="GO" id="GO:0005829">
    <property type="term" value="C:cytosol"/>
    <property type="evidence" value="ECO:0007669"/>
    <property type="project" value="UniProtKB-ARBA"/>
</dbReference>
<dbReference type="CDD" id="cd01398">
    <property type="entry name" value="RPI_A"/>
    <property type="match status" value="1"/>
</dbReference>
<dbReference type="GO" id="GO:0006014">
    <property type="term" value="P:D-ribose metabolic process"/>
    <property type="evidence" value="ECO:0007669"/>
    <property type="project" value="TreeGrafter"/>
</dbReference>
<dbReference type="GO" id="GO:0009052">
    <property type="term" value="P:pentose-phosphate shunt, non-oxidative branch"/>
    <property type="evidence" value="ECO:0007669"/>
    <property type="project" value="InterPro"/>
</dbReference>
<dbReference type="InterPro" id="IPR004788">
    <property type="entry name" value="Ribose5P_isomerase_type_A"/>
</dbReference>
<dbReference type="EMBL" id="OX395138">
    <property type="protein sequence ID" value="CAI5789736.1"/>
    <property type="molecule type" value="Genomic_DNA"/>
</dbReference>
<dbReference type="Gene3D" id="3.30.70.260">
    <property type="match status" value="1"/>
</dbReference>
<sequence>MRSRGQRAALLCRRLVAEGTRHVHRRAPRCSSQSVSGESSAMTEEAKKLAAWAAVKNHVQNNQVLGIGSGSTIVHAVQKLAERVKQEDLNIVCIPSSFQARQLILQNGLTLSDLDRHPELNVAIDGADEVDLDLNLIKGGGGCLTQEKIVAGYAKSFIVIADYRKKSENLGEQWKKGIPIEVIPMAYVPISRALAKRFGGVAELRMAVNKAGPVVTDNGNFLLDWKFDKVHNWREANVAIKMIPGVVETGLFIDMAERVYFGMEDGSVSVREKPVH</sequence>
<dbReference type="InterPro" id="IPR037171">
    <property type="entry name" value="NagB/RpiA_transferase-like"/>
</dbReference>
<protein>
    <recommendedName>
        <fullName evidence="4">Ribose-5-phosphate isomerase</fullName>
        <ecNumber evidence="3">5.3.1.6</ecNumber>
    </recommendedName>
    <alternativeName>
        <fullName evidence="7">Phosphoriboisomerase</fullName>
    </alternativeName>
</protein>
<dbReference type="FunFam" id="3.30.70.260:FF:000018">
    <property type="entry name" value="Ribose-5-phosphate isomerase A"/>
    <property type="match status" value="1"/>
</dbReference>
<keyword evidence="9" id="KW-1185">Reference proteome</keyword>
<dbReference type="GO" id="GO:0004751">
    <property type="term" value="F:ribose-5-phosphate isomerase activity"/>
    <property type="evidence" value="ECO:0007669"/>
    <property type="project" value="UniProtKB-EC"/>
</dbReference>
<dbReference type="SUPFAM" id="SSF75445">
    <property type="entry name" value="D-ribose-5-phosphate isomerase (RpiA), lid domain"/>
    <property type="match status" value="1"/>
</dbReference>
<evidence type="ECO:0000256" key="6">
    <source>
        <dbReference type="ARBA" id="ARBA00023235"/>
    </source>
</evidence>
<dbReference type="Pfam" id="PF06026">
    <property type="entry name" value="Rib_5-P_isom_A"/>
    <property type="match status" value="1"/>
</dbReference>
<dbReference type="PANTHER" id="PTHR11934:SF0">
    <property type="entry name" value="RIBOSE-5-PHOSPHATE ISOMERASE"/>
    <property type="match status" value="1"/>
</dbReference>
<comment type="pathway">
    <text evidence="1">Carbohydrate degradation; pentose phosphate pathway; D-ribose 5-phosphate from D-ribulose 5-phosphate (non-oxidative stage): step 1/1.</text>
</comment>
<evidence type="ECO:0000256" key="2">
    <source>
        <dbReference type="ARBA" id="ARBA00008088"/>
    </source>
</evidence>
<dbReference type="AlphaFoldDB" id="A0AA35L5K0"/>